<dbReference type="InterPro" id="IPR027417">
    <property type="entry name" value="P-loop_NTPase"/>
</dbReference>
<reference evidence="11 12" key="1">
    <citation type="submission" date="2020-02" db="EMBL/GenBank/DDBJ databases">
        <title>complete genome sequence of Rhodobacteraceae bacterium.</title>
        <authorList>
            <person name="Park J."/>
            <person name="Kim Y.-S."/>
            <person name="Kim K.-H."/>
        </authorList>
    </citation>
    <scope>NUCLEOTIDE SEQUENCE [LARGE SCALE GENOMIC DNA]</scope>
    <source>
        <strain evidence="11 12">RR4-56</strain>
    </source>
</reference>
<dbReference type="GO" id="GO:0016887">
    <property type="term" value="F:ATP hydrolysis activity"/>
    <property type="evidence" value="ECO:0007669"/>
    <property type="project" value="InterPro"/>
</dbReference>
<dbReference type="Proteomes" id="UP000503336">
    <property type="component" value="Chromosome"/>
</dbReference>
<dbReference type="RefSeq" id="WP_165103791.1">
    <property type="nucleotide sequence ID" value="NZ_CP049056.1"/>
</dbReference>
<keyword evidence="4" id="KW-0547">Nucleotide-binding</keyword>
<evidence type="ECO:0000256" key="3">
    <source>
        <dbReference type="ARBA" id="ARBA00022490"/>
    </source>
</evidence>
<keyword evidence="12" id="KW-1185">Reference proteome</keyword>
<evidence type="ECO:0000256" key="2">
    <source>
        <dbReference type="ARBA" id="ARBA00022448"/>
    </source>
</evidence>
<evidence type="ECO:0000256" key="5">
    <source>
        <dbReference type="ARBA" id="ARBA00022840"/>
    </source>
</evidence>
<dbReference type="EMBL" id="CP049056">
    <property type="protein sequence ID" value="QIE57945.1"/>
    <property type="molecule type" value="Genomic_DNA"/>
</dbReference>
<dbReference type="GO" id="GO:0046933">
    <property type="term" value="F:proton-transporting ATP synthase activity, rotational mechanism"/>
    <property type="evidence" value="ECO:0007669"/>
    <property type="project" value="TreeGrafter"/>
</dbReference>
<evidence type="ECO:0000256" key="7">
    <source>
        <dbReference type="ARBA" id="ARBA00022967"/>
    </source>
</evidence>
<evidence type="ECO:0000256" key="9">
    <source>
        <dbReference type="SAM" id="MobiDB-lite"/>
    </source>
</evidence>
<dbReference type="PROSITE" id="PS00152">
    <property type="entry name" value="ATPASE_ALPHA_BETA"/>
    <property type="match status" value="1"/>
</dbReference>
<dbReference type="GO" id="GO:0008564">
    <property type="term" value="F:protein-exporting ATPase activity"/>
    <property type="evidence" value="ECO:0007669"/>
    <property type="project" value="UniProtKB-EC"/>
</dbReference>
<dbReference type="NCBIfam" id="TIGR01026">
    <property type="entry name" value="fliI_yscN"/>
    <property type="match status" value="1"/>
</dbReference>
<evidence type="ECO:0000313" key="11">
    <source>
        <dbReference type="EMBL" id="QIE57945.1"/>
    </source>
</evidence>
<dbReference type="InterPro" id="IPR020003">
    <property type="entry name" value="ATPase_a/bsu_AS"/>
</dbReference>
<keyword evidence="5" id="KW-0067">ATP-binding</keyword>
<dbReference type="PANTHER" id="PTHR15184">
    <property type="entry name" value="ATP SYNTHASE"/>
    <property type="match status" value="1"/>
</dbReference>
<accession>A0A7M3T7G4</accession>
<proteinExistence type="predicted"/>
<dbReference type="PANTHER" id="PTHR15184:SF9">
    <property type="entry name" value="SPI-1 TYPE 3 SECRETION SYSTEM ATPASE"/>
    <property type="match status" value="1"/>
</dbReference>
<dbReference type="InterPro" id="IPR040627">
    <property type="entry name" value="T3SS_ATPase_C"/>
</dbReference>
<dbReference type="AlphaFoldDB" id="A0A7M3T7G4"/>
<name>A0A7M3T7G4_9RHOB</name>
<keyword evidence="3" id="KW-0963">Cytoplasm</keyword>
<sequence length="440" mass="45682">MLEAELSRTPARRRCGRVAAADGGALLVTGLGDAARLGDRILLAPHPDAEGVTGEIVALTEAGARAMALGPGDRGVGLGDPVWLAPDAPLRPSDAWLGRVIGAYGAPLDGRPLPEGDRPAPVRRAPPPAATRGGLGPRLSTGLAATDTILPLARGQRIGVFAGSGVGKSLLLSTLAKGVEADVVVFGLIGERGRELNEFIAEGLGPEGMRRAIVVAATSDESPLARRRAAWTAMAVAEHFRDAGRHVLLILDSLTRFAEAHREIALTAGETPSLRAYPPSTANMIAALAERAGPAGRRKGDGAITGIFSVLVAGSDMEEPVADITRGVLDGHVVLDRAIAERGRFPAIDIGRSVSRALPRAASEAENAMIAEVRRLIGAYERAEPMIQTGLYQPGVDATLDRAVALFPALDAFVATRAEAGEGFARLEALLRADETSASV</sequence>
<dbReference type="GO" id="GO:0030254">
    <property type="term" value="P:protein secretion by the type III secretion system"/>
    <property type="evidence" value="ECO:0007669"/>
    <property type="project" value="InterPro"/>
</dbReference>
<protein>
    <submittedName>
        <fullName evidence="11">FliI/YscN family ATPase</fullName>
    </submittedName>
</protein>
<dbReference type="GO" id="GO:0005737">
    <property type="term" value="C:cytoplasm"/>
    <property type="evidence" value="ECO:0007669"/>
    <property type="project" value="UniProtKB-SubCell"/>
</dbReference>
<comment type="catalytic activity">
    <reaction evidence="8">
        <text>ATP + H2O + cellular proteinSide 1 = ADP + phosphate + cellular proteinSide 2.</text>
        <dbReference type="EC" id="7.4.2.8"/>
    </reaction>
</comment>
<dbReference type="Gene3D" id="3.40.50.12240">
    <property type="match status" value="1"/>
</dbReference>
<dbReference type="InterPro" id="IPR003593">
    <property type="entry name" value="AAA+_ATPase"/>
</dbReference>
<evidence type="ECO:0000313" key="12">
    <source>
        <dbReference type="Proteomes" id="UP000503336"/>
    </source>
</evidence>
<feature type="domain" description="AAA+ ATPase" evidence="10">
    <location>
        <begin position="154"/>
        <end position="340"/>
    </location>
</feature>
<dbReference type="Pfam" id="PF00006">
    <property type="entry name" value="ATP-synt_ab"/>
    <property type="match status" value="1"/>
</dbReference>
<keyword evidence="6" id="KW-0653">Protein transport</keyword>
<gene>
    <name evidence="11" type="ORF">G5B40_16975</name>
</gene>
<comment type="subcellular location">
    <subcellularLocation>
        <location evidence="1">Cytoplasm</location>
    </subcellularLocation>
</comment>
<evidence type="ECO:0000256" key="8">
    <source>
        <dbReference type="ARBA" id="ARBA00034006"/>
    </source>
</evidence>
<keyword evidence="7" id="KW-1278">Translocase</keyword>
<feature type="region of interest" description="Disordered" evidence="9">
    <location>
        <begin position="108"/>
        <end position="138"/>
    </location>
</feature>
<organism evidence="11 12">
    <name type="scientific">Pikeienuella piscinae</name>
    <dbReference type="NCBI Taxonomy" id="2748098"/>
    <lineage>
        <taxon>Bacteria</taxon>
        <taxon>Pseudomonadati</taxon>
        <taxon>Pseudomonadota</taxon>
        <taxon>Alphaproteobacteria</taxon>
        <taxon>Rhodobacterales</taxon>
        <taxon>Paracoccaceae</taxon>
        <taxon>Pikeienuella</taxon>
    </lineage>
</organism>
<dbReference type="InterPro" id="IPR005714">
    <property type="entry name" value="ATPase_T3SS_FliI/YscN"/>
</dbReference>
<dbReference type="Pfam" id="PF18269">
    <property type="entry name" value="T3SS_ATPase_C"/>
    <property type="match status" value="1"/>
</dbReference>
<evidence type="ECO:0000256" key="4">
    <source>
        <dbReference type="ARBA" id="ARBA00022741"/>
    </source>
</evidence>
<evidence type="ECO:0000256" key="6">
    <source>
        <dbReference type="ARBA" id="ARBA00022927"/>
    </source>
</evidence>
<evidence type="ECO:0000259" key="10">
    <source>
        <dbReference type="SMART" id="SM00382"/>
    </source>
</evidence>
<dbReference type="GO" id="GO:0005524">
    <property type="term" value="F:ATP binding"/>
    <property type="evidence" value="ECO:0007669"/>
    <property type="project" value="UniProtKB-KW"/>
</dbReference>
<dbReference type="SUPFAM" id="SSF52540">
    <property type="entry name" value="P-loop containing nucleoside triphosphate hydrolases"/>
    <property type="match status" value="1"/>
</dbReference>
<dbReference type="InterPro" id="IPR050053">
    <property type="entry name" value="ATPase_alpha/beta_chains"/>
</dbReference>
<dbReference type="InterPro" id="IPR000194">
    <property type="entry name" value="ATPase_F1/V1/A1_a/bsu_nucl-bd"/>
</dbReference>
<keyword evidence="2" id="KW-0813">Transport</keyword>
<dbReference type="KEGG" id="hdh:G5B40_16975"/>
<evidence type="ECO:0000256" key="1">
    <source>
        <dbReference type="ARBA" id="ARBA00004496"/>
    </source>
</evidence>
<dbReference type="SMART" id="SM00382">
    <property type="entry name" value="AAA"/>
    <property type="match status" value="1"/>
</dbReference>
<dbReference type="GO" id="GO:0030257">
    <property type="term" value="C:type III protein secretion system complex"/>
    <property type="evidence" value="ECO:0007669"/>
    <property type="project" value="InterPro"/>
</dbReference>